<sequence length="132" mass="14370">MTRAAAKGPTATGPTLETFVPMTRVIHGVAVTPLRLRQVPGFAAAVAPIWDLVLAEDWWRIAVDHHETVLATIQAATDADPEALADWQLDAIFELASAVFEVNLDFFARRLLPLAREAVARRQSPGAPPLRP</sequence>
<protein>
    <recommendedName>
        <fullName evidence="3">Phasin protein</fullName>
    </recommendedName>
</protein>
<keyword evidence="2" id="KW-1185">Reference proteome</keyword>
<dbReference type="RefSeq" id="WP_335425554.1">
    <property type="nucleotide sequence ID" value="NZ_JBALHR010000031.1"/>
</dbReference>
<name>A0ABU8C0P5_9RHOB</name>
<proteinExistence type="predicted"/>
<dbReference type="Proteomes" id="UP001431963">
    <property type="component" value="Unassembled WGS sequence"/>
</dbReference>
<reference evidence="1" key="1">
    <citation type="submission" date="2024-02" db="EMBL/GenBank/DDBJ databases">
        <title>Genome sequences of strain Gemmobacter sp. JM10B15.</title>
        <authorList>
            <person name="Zhang M."/>
        </authorList>
    </citation>
    <scope>NUCLEOTIDE SEQUENCE</scope>
    <source>
        <strain evidence="1">JM10B15</strain>
    </source>
</reference>
<organism evidence="1 2">
    <name type="scientific">Gemmobacter denitrificans</name>
    <dbReference type="NCBI Taxonomy" id="3123040"/>
    <lineage>
        <taxon>Bacteria</taxon>
        <taxon>Pseudomonadati</taxon>
        <taxon>Pseudomonadota</taxon>
        <taxon>Alphaproteobacteria</taxon>
        <taxon>Rhodobacterales</taxon>
        <taxon>Paracoccaceae</taxon>
        <taxon>Gemmobacter</taxon>
    </lineage>
</organism>
<evidence type="ECO:0008006" key="3">
    <source>
        <dbReference type="Google" id="ProtNLM"/>
    </source>
</evidence>
<evidence type="ECO:0000313" key="1">
    <source>
        <dbReference type="EMBL" id="MEH7830516.1"/>
    </source>
</evidence>
<comment type="caution">
    <text evidence="1">The sequence shown here is derived from an EMBL/GenBank/DDBJ whole genome shotgun (WGS) entry which is preliminary data.</text>
</comment>
<gene>
    <name evidence="1" type="ORF">V6590_20395</name>
</gene>
<accession>A0ABU8C0P5</accession>
<dbReference type="EMBL" id="JBALHR010000031">
    <property type="protein sequence ID" value="MEH7830516.1"/>
    <property type="molecule type" value="Genomic_DNA"/>
</dbReference>
<evidence type="ECO:0000313" key="2">
    <source>
        <dbReference type="Proteomes" id="UP001431963"/>
    </source>
</evidence>